<keyword evidence="2" id="KW-1133">Transmembrane helix</keyword>
<feature type="region of interest" description="Disordered" evidence="1">
    <location>
        <begin position="371"/>
        <end position="410"/>
    </location>
</feature>
<evidence type="ECO:0000313" key="5">
    <source>
        <dbReference type="Proteomes" id="UP001165085"/>
    </source>
</evidence>
<evidence type="ECO:0000256" key="3">
    <source>
        <dbReference type="SAM" id="SignalP"/>
    </source>
</evidence>
<proteinExistence type="predicted"/>
<organism evidence="4 5">
    <name type="scientific">Triparma strigata</name>
    <dbReference type="NCBI Taxonomy" id="1606541"/>
    <lineage>
        <taxon>Eukaryota</taxon>
        <taxon>Sar</taxon>
        <taxon>Stramenopiles</taxon>
        <taxon>Ochrophyta</taxon>
        <taxon>Bolidophyceae</taxon>
        <taxon>Parmales</taxon>
        <taxon>Triparmaceae</taxon>
        <taxon>Triparma</taxon>
    </lineage>
</organism>
<keyword evidence="2" id="KW-0812">Transmembrane</keyword>
<feature type="transmembrane region" description="Helical" evidence="2">
    <location>
        <begin position="348"/>
        <end position="368"/>
    </location>
</feature>
<evidence type="ECO:0000313" key="4">
    <source>
        <dbReference type="EMBL" id="GMH89693.1"/>
    </source>
</evidence>
<reference evidence="5" key="1">
    <citation type="journal article" date="2023" name="Commun. Biol.">
        <title>Genome analysis of Parmales, the sister group of diatoms, reveals the evolutionary specialization of diatoms from phago-mixotrophs to photoautotrophs.</title>
        <authorList>
            <person name="Ban H."/>
            <person name="Sato S."/>
            <person name="Yoshikawa S."/>
            <person name="Yamada K."/>
            <person name="Nakamura Y."/>
            <person name="Ichinomiya M."/>
            <person name="Sato N."/>
            <person name="Blanc-Mathieu R."/>
            <person name="Endo H."/>
            <person name="Kuwata A."/>
            <person name="Ogata H."/>
        </authorList>
    </citation>
    <scope>NUCLEOTIDE SEQUENCE [LARGE SCALE GENOMIC DNA]</scope>
    <source>
        <strain evidence="5">NIES 3701</strain>
    </source>
</reference>
<evidence type="ECO:0000256" key="2">
    <source>
        <dbReference type="SAM" id="Phobius"/>
    </source>
</evidence>
<accession>A0A9W7BN80</accession>
<keyword evidence="2" id="KW-0472">Membrane</keyword>
<feature type="chain" id="PRO_5040789909" evidence="3">
    <location>
        <begin position="21"/>
        <end position="410"/>
    </location>
</feature>
<comment type="caution">
    <text evidence="4">The sequence shown here is derived from an EMBL/GenBank/DDBJ whole genome shotgun (WGS) entry which is preliminary data.</text>
</comment>
<dbReference type="EMBL" id="BRXY01000361">
    <property type="protein sequence ID" value="GMH89693.1"/>
    <property type="molecule type" value="Genomic_DNA"/>
</dbReference>
<keyword evidence="3" id="KW-0732">Signal</keyword>
<evidence type="ECO:0000256" key="1">
    <source>
        <dbReference type="SAM" id="MobiDB-lite"/>
    </source>
</evidence>
<protein>
    <submittedName>
        <fullName evidence="4">Uncharacterized protein</fullName>
    </submittedName>
</protein>
<name>A0A9W7BN80_9STRA</name>
<dbReference type="OrthoDB" id="193774at2759"/>
<keyword evidence="5" id="KW-1185">Reference proteome</keyword>
<sequence>MKVSAIVLTTVASVLATASANSGTCTYIDSFGSDLCEHGNTDSWLPDWAEEAADQAACLGLSNAGCSWDTATGKCFQNPSNCVGASEEACNGLAAKGCYWKEAGACDPHDAMSCTATGTAFYTCTHTAWSDLINDVLSKVDPFDPTTWNISSLIDDFVNRMKNGCASKFLECFFLTECGNPQLVVTNICEDTLDEICVELGISAADCPKDWCAMGVTQGSSLIDIALDFADDFDIDQFFDAAKVEELRKTIDYIVGGKFDLDWIDFDKSTGKIKITIPPNSIISQAEIDDIITKLQNMLSGSSSSLMTSDKGFAVQSVAVSSKIATIDSSEAAWEGAKVEEGMSKIQMISIAGACVGLVAAVVGGVMYKRSRSGGATKPKQYGMTASKKSGNKKSGNKFMKGGVDMDSYV</sequence>
<gene>
    <name evidence="4" type="ORF">TrST_g9835</name>
</gene>
<dbReference type="AlphaFoldDB" id="A0A9W7BN80"/>
<dbReference type="Proteomes" id="UP001165085">
    <property type="component" value="Unassembled WGS sequence"/>
</dbReference>
<feature type="signal peptide" evidence="3">
    <location>
        <begin position="1"/>
        <end position="20"/>
    </location>
</feature>